<keyword evidence="2" id="KW-0472">Membrane</keyword>
<dbReference type="RefSeq" id="WP_206820925.1">
    <property type="nucleotide sequence ID" value="NZ_JAEKJQ010000001.1"/>
</dbReference>
<proteinExistence type="inferred from homology"/>
<organism evidence="4 5">
    <name type="scientific">Microbacterium esteraromaticum</name>
    <dbReference type="NCBI Taxonomy" id="57043"/>
    <lineage>
        <taxon>Bacteria</taxon>
        <taxon>Bacillati</taxon>
        <taxon>Actinomycetota</taxon>
        <taxon>Actinomycetes</taxon>
        <taxon>Micrococcales</taxon>
        <taxon>Microbacteriaceae</taxon>
        <taxon>Microbacterium</taxon>
    </lineage>
</organism>
<dbReference type="PANTHER" id="PTHR33392:SF6">
    <property type="entry name" value="POLYISOPRENYL-TEICHOIC ACID--PEPTIDOGLYCAN TEICHOIC ACID TRANSFERASE TAGU"/>
    <property type="match status" value="1"/>
</dbReference>
<dbReference type="InterPro" id="IPR050922">
    <property type="entry name" value="LytR/CpsA/Psr_CW_biosynth"/>
</dbReference>
<gene>
    <name evidence="4" type="ORF">JF543_05250</name>
</gene>
<keyword evidence="2" id="KW-1133">Transmembrane helix</keyword>
<dbReference type="NCBIfam" id="TIGR00350">
    <property type="entry name" value="lytR_cpsA_psr"/>
    <property type="match status" value="1"/>
</dbReference>
<evidence type="ECO:0000256" key="1">
    <source>
        <dbReference type="ARBA" id="ARBA00006068"/>
    </source>
</evidence>
<feature type="domain" description="Cell envelope-related transcriptional attenuator" evidence="3">
    <location>
        <begin position="99"/>
        <end position="241"/>
    </location>
</feature>
<evidence type="ECO:0000313" key="4">
    <source>
        <dbReference type="EMBL" id="MBN8205361.1"/>
    </source>
</evidence>
<dbReference type="Gene3D" id="3.40.630.190">
    <property type="entry name" value="LCP protein"/>
    <property type="match status" value="1"/>
</dbReference>
<comment type="caution">
    <text evidence="4">The sequence shown here is derived from an EMBL/GenBank/DDBJ whole genome shotgun (WGS) entry which is preliminary data.</text>
</comment>
<dbReference type="PANTHER" id="PTHR33392">
    <property type="entry name" value="POLYISOPRENYL-TEICHOIC ACID--PEPTIDOGLYCAN TEICHOIC ACID TRANSFERASE TAGU"/>
    <property type="match status" value="1"/>
</dbReference>
<reference evidence="4" key="1">
    <citation type="submission" date="2020-12" db="EMBL/GenBank/DDBJ databases">
        <title>PHA producing bacteria isolated from mangrove.</title>
        <authorList>
            <person name="Zheng W."/>
            <person name="Yu S."/>
            <person name="Huang Y."/>
        </authorList>
    </citation>
    <scope>NUCLEOTIDE SEQUENCE</scope>
    <source>
        <strain evidence="4">GN8-5</strain>
    </source>
</reference>
<sequence length="334" mass="35901">MTSTDSDFALDATPRRRRRWPWVIVFVLVGALLAGAATAGVYLWNLNTSFEKAEKLPAAEVFPTVRPTASNPEAVNILMLGSDSRSGLEGDLEGIRGQRADSILLVHIPADRSGAQVISFMRDNWVEIPGHGERKLNAALSLGGVPLLVETLESIIDVPIDHVAITDFEGFKGLTEALDGVSVNNSIPFTSEGFTYEQGVVDVRGDKALAFVRARYPFTDGDYQRVRNQQSFIKGVLDKMLSRETLTDPGRIAASVDAMSPYLTVDSGLDVATIGSLGFSLRGIDQGDIIFMTSPTLGTGMVGDQSIVRPDWEGLAALSEALKNDTVPEFAAAG</sequence>
<evidence type="ECO:0000313" key="5">
    <source>
        <dbReference type="Proteomes" id="UP000664385"/>
    </source>
</evidence>
<dbReference type="InterPro" id="IPR004474">
    <property type="entry name" value="LytR_CpsA_psr"/>
</dbReference>
<keyword evidence="2" id="KW-0812">Transmembrane</keyword>
<dbReference type="AlphaFoldDB" id="A0A939DUD5"/>
<protein>
    <submittedName>
        <fullName evidence="4">LCP family protein</fullName>
    </submittedName>
</protein>
<name>A0A939DUD5_9MICO</name>
<evidence type="ECO:0000256" key="2">
    <source>
        <dbReference type="SAM" id="Phobius"/>
    </source>
</evidence>
<dbReference type="Proteomes" id="UP000664385">
    <property type="component" value="Unassembled WGS sequence"/>
</dbReference>
<evidence type="ECO:0000259" key="3">
    <source>
        <dbReference type="Pfam" id="PF03816"/>
    </source>
</evidence>
<comment type="similarity">
    <text evidence="1">Belongs to the LytR/CpsA/Psr (LCP) family.</text>
</comment>
<accession>A0A939DUD5</accession>
<dbReference type="Pfam" id="PF03816">
    <property type="entry name" value="LytR_cpsA_psr"/>
    <property type="match status" value="1"/>
</dbReference>
<feature type="transmembrane region" description="Helical" evidence="2">
    <location>
        <begin position="20"/>
        <end position="44"/>
    </location>
</feature>
<dbReference type="EMBL" id="JAEMWU010000001">
    <property type="protein sequence ID" value="MBN8205361.1"/>
    <property type="molecule type" value="Genomic_DNA"/>
</dbReference>